<evidence type="ECO:0000313" key="10">
    <source>
        <dbReference type="EMBL" id="MBB6214000.1"/>
    </source>
</evidence>
<sequence>MSFQRFMSIVRKEFIHIRRDRASMIIAFIAPLMMLFLFGFAVKLDIENVEMAVVDWDQSTASREFIQKLKNTDYFIDKYYVSSDQEAIDLIDRGLVKVAVIFPSGFEKDIHKGKEAEVQFLIDGSDSTVSKTALPSAVMTANNYSVQLKTAEMEKRGYMASGGQSGVVAKARVLYNQEMDSIKFTIPGLIGLVIQNITIILTAFALVRERERGTLEQLIITPIRSIELILGKLTPYVLIGFMNFGMVMTLAIVVFHMDIQGNVPLLLVLSACFVICALAMGMIISTVAKTQLQAMQMALLALLPSVLLSGFVFPREAMPKPIYLMGFAIPLTYYLEIIRGIVLKGVGMKYFYQQVILLVLFTVLLITVAVVRFKKRLD</sequence>
<dbReference type="Pfam" id="PF12698">
    <property type="entry name" value="ABC2_membrane_3"/>
    <property type="match status" value="1"/>
</dbReference>
<evidence type="ECO:0000256" key="6">
    <source>
        <dbReference type="ARBA" id="ARBA00022989"/>
    </source>
</evidence>
<dbReference type="GO" id="GO:0005886">
    <property type="term" value="C:plasma membrane"/>
    <property type="evidence" value="ECO:0007669"/>
    <property type="project" value="UniProtKB-SubCell"/>
</dbReference>
<dbReference type="Proteomes" id="UP000579281">
    <property type="component" value="Unassembled WGS sequence"/>
</dbReference>
<evidence type="ECO:0000256" key="7">
    <source>
        <dbReference type="ARBA" id="ARBA00023136"/>
    </source>
</evidence>
<dbReference type="InterPro" id="IPR013525">
    <property type="entry name" value="ABC2_TM"/>
</dbReference>
<dbReference type="AlphaFoldDB" id="A0A841KPH1"/>
<keyword evidence="3" id="KW-0813">Transport</keyword>
<dbReference type="GO" id="GO:0140359">
    <property type="term" value="F:ABC-type transporter activity"/>
    <property type="evidence" value="ECO:0007669"/>
    <property type="project" value="InterPro"/>
</dbReference>
<dbReference type="PANTHER" id="PTHR30294:SF29">
    <property type="entry name" value="MULTIDRUG ABC TRANSPORTER PERMEASE YBHS-RELATED"/>
    <property type="match status" value="1"/>
</dbReference>
<protein>
    <submittedName>
        <fullName evidence="10">ABC-2 type transport system permease protein</fullName>
    </submittedName>
</protein>
<evidence type="ECO:0000313" key="11">
    <source>
        <dbReference type="Proteomes" id="UP000579281"/>
    </source>
</evidence>
<organism evidence="10 11">
    <name type="scientific">Anaerosolibacter carboniphilus</name>
    <dbReference type="NCBI Taxonomy" id="1417629"/>
    <lineage>
        <taxon>Bacteria</taxon>
        <taxon>Bacillati</taxon>
        <taxon>Bacillota</taxon>
        <taxon>Clostridia</taxon>
        <taxon>Peptostreptococcales</taxon>
        <taxon>Thermotaleaceae</taxon>
        <taxon>Anaerosolibacter</taxon>
    </lineage>
</organism>
<keyword evidence="11" id="KW-1185">Reference proteome</keyword>
<keyword evidence="5 8" id="KW-0812">Transmembrane</keyword>
<evidence type="ECO:0000256" key="1">
    <source>
        <dbReference type="ARBA" id="ARBA00004651"/>
    </source>
</evidence>
<feature type="transmembrane region" description="Helical" evidence="8">
    <location>
        <begin position="21"/>
        <end position="42"/>
    </location>
</feature>
<accession>A0A841KPH1</accession>
<gene>
    <name evidence="10" type="ORF">HNQ80_000069</name>
</gene>
<feature type="transmembrane region" description="Helical" evidence="8">
    <location>
        <begin position="233"/>
        <end position="257"/>
    </location>
</feature>
<evidence type="ECO:0000256" key="3">
    <source>
        <dbReference type="ARBA" id="ARBA00022448"/>
    </source>
</evidence>
<feature type="transmembrane region" description="Helical" evidence="8">
    <location>
        <begin position="355"/>
        <end position="373"/>
    </location>
</feature>
<evidence type="ECO:0000259" key="9">
    <source>
        <dbReference type="PROSITE" id="PS51012"/>
    </source>
</evidence>
<feature type="transmembrane region" description="Helical" evidence="8">
    <location>
        <begin position="263"/>
        <end position="285"/>
    </location>
</feature>
<dbReference type="PROSITE" id="PS51012">
    <property type="entry name" value="ABC_TM2"/>
    <property type="match status" value="1"/>
</dbReference>
<evidence type="ECO:0000256" key="8">
    <source>
        <dbReference type="SAM" id="Phobius"/>
    </source>
</evidence>
<comment type="similarity">
    <text evidence="2">Belongs to the ABC-2 integral membrane protein family.</text>
</comment>
<comment type="subcellular location">
    <subcellularLocation>
        <location evidence="1">Cell membrane</location>
        <topology evidence="1">Multi-pass membrane protein</topology>
    </subcellularLocation>
</comment>
<proteinExistence type="inferred from homology"/>
<feature type="transmembrane region" description="Helical" evidence="8">
    <location>
        <begin position="297"/>
        <end position="315"/>
    </location>
</feature>
<dbReference type="RefSeq" id="WP_184307022.1">
    <property type="nucleotide sequence ID" value="NZ_JACHEN010000001.1"/>
</dbReference>
<evidence type="ECO:0000256" key="4">
    <source>
        <dbReference type="ARBA" id="ARBA00022475"/>
    </source>
</evidence>
<reference evidence="10 11" key="1">
    <citation type="submission" date="2020-08" db="EMBL/GenBank/DDBJ databases">
        <title>Genomic Encyclopedia of Type Strains, Phase IV (KMG-IV): sequencing the most valuable type-strain genomes for metagenomic binning, comparative biology and taxonomic classification.</title>
        <authorList>
            <person name="Goeker M."/>
        </authorList>
    </citation>
    <scope>NUCLEOTIDE SEQUENCE [LARGE SCALE GENOMIC DNA]</scope>
    <source>
        <strain evidence="10 11">DSM 103526</strain>
    </source>
</reference>
<keyword evidence="6 8" id="KW-1133">Transmembrane helix</keyword>
<comment type="caution">
    <text evidence="10">The sequence shown here is derived from an EMBL/GenBank/DDBJ whole genome shotgun (WGS) entry which is preliminary data.</text>
</comment>
<feature type="transmembrane region" description="Helical" evidence="8">
    <location>
        <begin position="321"/>
        <end position="343"/>
    </location>
</feature>
<dbReference type="EMBL" id="JACHEN010000001">
    <property type="protein sequence ID" value="MBB6214000.1"/>
    <property type="molecule type" value="Genomic_DNA"/>
</dbReference>
<keyword evidence="4" id="KW-1003">Cell membrane</keyword>
<dbReference type="PANTHER" id="PTHR30294">
    <property type="entry name" value="MEMBRANE COMPONENT OF ABC TRANSPORTER YHHJ-RELATED"/>
    <property type="match status" value="1"/>
</dbReference>
<dbReference type="InterPro" id="IPR047817">
    <property type="entry name" value="ABC2_TM_bact-type"/>
</dbReference>
<dbReference type="InterPro" id="IPR051449">
    <property type="entry name" value="ABC-2_transporter_component"/>
</dbReference>
<feature type="transmembrane region" description="Helical" evidence="8">
    <location>
        <begin position="184"/>
        <end position="207"/>
    </location>
</feature>
<evidence type="ECO:0000256" key="2">
    <source>
        <dbReference type="ARBA" id="ARBA00007783"/>
    </source>
</evidence>
<evidence type="ECO:0000256" key="5">
    <source>
        <dbReference type="ARBA" id="ARBA00022692"/>
    </source>
</evidence>
<keyword evidence="7 8" id="KW-0472">Membrane</keyword>
<dbReference type="Gene3D" id="3.40.1710.10">
    <property type="entry name" value="abc type-2 transporter like domain"/>
    <property type="match status" value="1"/>
</dbReference>
<name>A0A841KPH1_9FIRM</name>
<feature type="domain" description="ABC transmembrane type-2" evidence="9">
    <location>
        <begin position="128"/>
        <end position="376"/>
    </location>
</feature>